<evidence type="ECO:0000313" key="2">
    <source>
        <dbReference type="Proteomes" id="UP000033140"/>
    </source>
</evidence>
<dbReference type="Gene3D" id="3.20.170.20">
    <property type="entry name" value="Protein of unknown function DUF952"/>
    <property type="match status" value="1"/>
</dbReference>
<reference evidence="1 2" key="3">
    <citation type="journal article" date="2015" name="Genome Announc.">
        <title>Draft Genome Sequence of the Archiascomycetous Yeast Saitoella complicata.</title>
        <authorList>
            <person name="Yamauchi K."/>
            <person name="Kondo S."/>
            <person name="Hamamoto M."/>
            <person name="Takahashi Y."/>
            <person name="Ogura Y."/>
            <person name="Hayashi T."/>
            <person name="Nishida H."/>
        </authorList>
    </citation>
    <scope>NUCLEOTIDE SEQUENCE [LARGE SCALE GENOMIC DNA]</scope>
    <source>
        <strain evidence="1 2">NRRL Y-17804</strain>
    </source>
</reference>
<protein>
    <recommendedName>
        <fullName evidence="3">DUF952 domain-containing protein</fullName>
    </recommendedName>
</protein>
<sequence length="135" mass="15227">MATMSSDESLAPTPLPAHIYKLLPSPPPSPLPPALPVSELDQNDGYIHLSTHTQVPGTASRFFASEKEVWLLKLRYEDVKPHIRWEKSGSGVFPHFYNGLKVGKDKVFDVKGWKKADFAGRDWKEILEEDAWLEA</sequence>
<organism evidence="1 2">
    <name type="scientific">Saitoella complicata (strain BCRC 22490 / CBS 7301 / JCM 7358 / NBRC 10748 / NRRL Y-17804)</name>
    <dbReference type="NCBI Taxonomy" id="698492"/>
    <lineage>
        <taxon>Eukaryota</taxon>
        <taxon>Fungi</taxon>
        <taxon>Dikarya</taxon>
        <taxon>Ascomycota</taxon>
        <taxon>Taphrinomycotina</taxon>
        <taxon>Taphrinomycotina incertae sedis</taxon>
        <taxon>Saitoella</taxon>
    </lineage>
</organism>
<dbReference type="OrthoDB" id="3335358at2759"/>
<evidence type="ECO:0008006" key="3">
    <source>
        <dbReference type="Google" id="ProtNLM"/>
    </source>
</evidence>
<dbReference type="PANTHER" id="PTHR34129:SF1">
    <property type="entry name" value="DUF952 DOMAIN-CONTAINING PROTEIN"/>
    <property type="match status" value="1"/>
</dbReference>
<dbReference type="SUPFAM" id="SSF56399">
    <property type="entry name" value="ADP-ribosylation"/>
    <property type="match status" value="1"/>
</dbReference>
<proteinExistence type="predicted"/>
<dbReference type="PANTHER" id="PTHR34129">
    <property type="entry name" value="BLR1139 PROTEIN"/>
    <property type="match status" value="1"/>
</dbReference>
<dbReference type="STRING" id="698492.A0A0E9NA67"/>
<reference evidence="1 2" key="2">
    <citation type="journal article" date="2014" name="J. Gen. Appl. Microbiol.">
        <title>The early diverging ascomycetous budding yeast Saitoella complicata has three histone deacetylases belonging to the Clr6, Hos2, and Rpd3 lineages.</title>
        <authorList>
            <person name="Nishida H."/>
            <person name="Matsumoto T."/>
            <person name="Kondo S."/>
            <person name="Hamamoto M."/>
            <person name="Yoshikawa H."/>
        </authorList>
    </citation>
    <scope>NUCLEOTIDE SEQUENCE [LARGE SCALE GENOMIC DNA]</scope>
    <source>
        <strain evidence="1 2">NRRL Y-17804</strain>
    </source>
</reference>
<dbReference type="EMBL" id="BACD03000005">
    <property type="protein sequence ID" value="GAO46724.1"/>
    <property type="molecule type" value="Genomic_DNA"/>
</dbReference>
<accession>A0A0E9NA67</accession>
<reference evidence="1 2" key="1">
    <citation type="journal article" date="2011" name="J. Gen. Appl. Microbiol.">
        <title>Draft genome sequencing of the enigmatic yeast Saitoella complicata.</title>
        <authorList>
            <person name="Nishida H."/>
            <person name="Hamamoto M."/>
            <person name="Sugiyama J."/>
        </authorList>
    </citation>
    <scope>NUCLEOTIDE SEQUENCE [LARGE SCALE GENOMIC DNA]</scope>
    <source>
        <strain evidence="1 2">NRRL Y-17804</strain>
    </source>
</reference>
<dbReference type="InterPro" id="IPR009297">
    <property type="entry name" value="DUF952"/>
</dbReference>
<dbReference type="OMA" id="NDEGWDK"/>
<name>A0A0E9NA67_SAICN</name>
<gene>
    <name evidence="1" type="ORF">G7K_0946-t1</name>
</gene>
<evidence type="ECO:0000313" key="1">
    <source>
        <dbReference type="EMBL" id="GAO46724.1"/>
    </source>
</evidence>
<dbReference type="Pfam" id="PF06108">
    <property type="entry name" value="DUF952"/>
    <property type="match status" value="1"/>
</dbReference>
<comment type="caution">
    <text evidence="1">The sequence shown here is derived from an EMBL/GenBank/DDBJ whole genome shotgun (WGS) entry which is preliminary data.</text>
</comment>
<keyword evidence="2" id="KW-1185">Reference proteome</keyword>
<dbReference type="Proteomes" id="UP000033140">
    <property type="component" value="Unassembled WGS sequence"/>
</dbReference>
<dbReference type="RefSeq" id="XP_019026925.1">
    <property type="nucleotide sequence ID" value="XM_019167247.1"/>
</dbReference>
<dbReference type="AlphaFoldDB" id="A0A0E9NA67"/>